<reference evidence="1 2" key="1">
    <citation type="submission" date="2019-02" db="EMBL/GenBank/DDBJ databases">
        <title>Genome sequencing of the rare red list fungi Bondarzewia mesenterica.</title>
        <authorList>
            <person name="Buettner E."/>
            <person name="Kellner H."/>
        </authorList>
    </citation>
    <scope>NUCLEOTIDE SEQUENCE [LARGE SCALE GENOMIC DNA]</scope>
    <source>
        <strain evidence="1 2">DSM 108281</strain>
    </source>
</reference>
<dbReference type="AlphaFoldDB" id="A0A4S4LCD2"/>
<dbReference type="OrthoDB" id="2750929at2759"/>
<keyword evidence="2" id="KW-1185">Reference proteome</keyword>
<proteinExistence type="predicted"/>
<dbReference type="Proteomes" id="UP000310158">
    <property type="component" value="Unassembled WGS sequence"/>
</dbReference>
<protein>
    <submittedName>
        <fullName evidence="1">Uncharacterized protein</fullName>
    </submittedName>
</protein>
<gene>
    <name evidence="1" type="ORF">EW146_g9355</name>
</gene>
<dbReference type="EMBL" id="SGPL01000788">
    <property type="protein sequence ID" value="THH07330.1"/>
    <property type="molecule type" value="Genomic_DNA"/>
</dbReference>
<comment type="caution">
    <text evidence="1">The sequence shown here is derived from an EMBL/GenBank/DDBJ whole genome shotgun (WGS) entry which is preliminary data.</text>
</comment>
<evidence type="ECO:0000313" key="2">
    <source>
        <dbReference type="Proteomes" id="UP000310158"/>
    </source>
</evidence>
<sequence>MRARFHAISTKHLQWAFYITYYASSSTSNSIMVQFPRETSGFLYYKPSTTSVLLDGEIRFRISKSSDAFDEGSDLLKPDGSVWKLGLSGVLYHKSYSSLADLLLKENPSLRSIPLQAILAYRRRIVRTLDPQHITASDFHDVSGLLAPLYTFELEGSDTSSERAYVPFESAKRLPFPPGTHGFLYYLSPSGDMTEGQIRFRITQDCSPSSFVGGRDLVFSACLPWHFPLRLLRCFNGESGNAS</sequence>
<accession>A0A4S4LCD2</accession>
<organism evidence="1 2">
    <name type="scientific">Bondarzewia mesenterica</name>
    <dbReference type="NCBI Taxonomy" id="1095465"/>
    <lineage>
        <taxon>Eukaryota</taxon>
        <taxon>Fungi</taxon>
        <taxon>Dikarya</taxon>
        <taxon>Basidiomycota</taxon>
        <taxon>Agaricomycotina</taxon>
        <taxon>Agaricomycetes</taxon>
        <taxon>Russulales</taxon>
        <taxon>Bondarzewiaceae</taxon>
        <taxon>Bondarzewia</taxon>
    </lineage>
</organism>
<evidence type="ECO:0000313" key="1">
    <source>
        <dbReference type="EMBL" id="THH07330.1"/>
    </source>
</evidence>
<name>A0A4S4LCD2_9AGAM</name>